<dbReference type="PROSITE" id="PS51736">
    <property type="entry name" value="RECOMBINASES_3"/>
    <property type="match status" value="1"/>
</dbReference>
<evidence type="ECO:0000313" key="4">
    <source>
        <dbReference type="EMBL" id="VYU83295.1"/>
    </source>
</evidence>
<dbReference type="Pfam" id="PF07508">
    <property type="entry name" value="Recombinase"/>
    <property type="match status" value="1"/>
</dbReference>
<dbReference type="InterPro" id="IPR036162">
    <property type="entry name" value="Resolvase-like_N_sf"/>
</dbReference>
<dbReference type="RefSeq" id="WP_156834417.1">
    <property type="nucleotide sequence ID" value="NZ_CACRUH010000090.1"/>
</dbReference>
<proteinExistence type="predicted"/>
<keyword evidence="1" id="KW-0175">Coiled coil</keyword>
<dbReference type="PROSITE" id="PS51737">
    <property type="entry name" value="RECOMBINASE_DNA_BIND"/>
    <property type="match status" value="1"/>
</dbReference>
<feature type="domain" description="Resolvase/invertase-type recombinase catalytic" evidence="2">
    <location>
        <begin position="28"/>
        <end position="176"/>
    </location>
</feature>
<dbReference type="Gene3D" id="3.90.1750.20">
    <property type="entry name" value="Putative Large Serine Recombinase, Chain B, Domain 2"/>
    <property type="match status" value="1"/>
</dbReference>
<dbReference type="PANTHER" id="PTHR30461:SF23">
    <property type="entry name" value="DNA RECOMBINASE-RELATED"/>
    <property type="match status" value="1"/>
</dbReference>
<dbReference type="AlphaFoldDB" id="A0A6N3I2E1"/>
<dbReference type="SUPFAM" id="SSF53041">
    <property type="entry name" value="Resolvase-like"/>
    <property type="match status" value="1"/>
</dbReference>
<organism evidence="4">
    <name type="scientific">Hungatella hathewayi</name>
    <dbReference type="NCBI Taxonomy" id="154046"/>
    <lineage>
        <taxon>Bacteria</taxon>
        <taxon>Bacillati</taxon>
        <taxon>Bacillota</taxon>
        <taxon>Clostridia</taxon>
        <taxon>Lachnospirales</taxon>
        <taxon>Lachnospiraceae</taxon>
        <taxon>Hungatella</taxon>
    </lineage>
</organism>
<dbReference type="PANTHER" id="PTHR30461">
    <property type="entry name" value="DNA-INVERTASE FROM LAMBDOID PROPHAGE"/>
    <property type="match status" value="1"/>
</dbReference>
<evidence type="ECO:0000259" key="2">
    <source>
        <dbReference type="PROSITE" id="PS51736"/>
    </source>
</evidence>
<accession>A0A6N3I2E1</accession>
<feature type="coiled-coil region" evidence="1">
    <location>
        <begin position="408"/>
        <end position="470"/>
    </location>
</feature>
<dbReference type="CDD" id="cd00338">
    <property type="entry name" value="Ser_Recombinase"/>
    <property type="match status" value="1"/>
</dbReference>
<evidence type="ECO:0000259" key="3">
    <source>
        <dbReference type="PROSITE" id="PS51737"/>
    </source>
</evidence>
<feature type="domain" description="Recombinase" evidence="3">
    <location>
        <begin position="184"/>
        <end position="310"/>
    </location>
</feature>
<dbReference type="SMART" id="SM00857">
    <property type="entry name" value="Resolvase"/>
    <property type="match status" value="1"/>
</dbReference>
<gene>
    <name evidence="4" type="primary">tnpR_4</name>
    <name evidence="4" type="ORF">CHLFYP18_04069</name>
</gene>
<name>A0A6N3I2E1_9FIRM</name>
<dbReference type="InterPro" id="IPR038109">
    <property type="entry name" value="DNA_bind_recomb_sf"/>
</dbReference>
<dbReference type="Pfam" id="PF00239">
    <property type="entry name" value="Resolvase"/>
    <property type="match status" value="1"/>
</dbReference>
<sequence>MAQKVVKKITKIEPVSSYRTPERVDVKRVCAYCRVSTNSADQKNSFESQMSYYTRLIQEKEGWVLVGIYADEARSGTKIERRDDFQQMMQDCRLGKIDLILTKSIARFARNTVDSIQAVRELKSLGIAVYFEKERINTLTQKSEQMITIMSSIAQGESESISTNNKWAAVRRFQNGTFVISSPPFGYENNEDGELIVNREEAQIVRRIFLEYLSGRGAYTIAKGLEADKIPTIRGAKEWQDCVVKGILLNCAYEGDLILQKTYTTEGVPFIRKTNRGDLPQYFIQDDHEPIITREEAAAVRQIYAYRREQRGVEDTSVYQNRYIFSGRIICGECSTNFRRQKIYIGKPYEKIQWCCYQHIKDSAKCGQKAVREDLIQEAFIRLWNRLASNYEEIIIPMLAALKSLQSNPEQEREIRKAENHIQELKKQSHMLSKVLTEGSIGSAIFIEKQNRLDAELRDTQRKLRQLQNQKAFEWEISQTEYLATIFRNRPPIIETFEEELFLLLIDQVIVLPDRQPLFRLKNGLELQEDIKEAG</sequence>
<dbReference type="Pfam" id="PF13408">
    <property type="entry name" value="Zn_ribbon_recom"/>
    <property type="match status" value="1"/>
</dbReference>
<dbReference type="GO" id="GO:0003677">
    <property type="term" value="F:DNA binding"/>
    <property type="evidence" value="ECO:0007669"/>
    <property type="project" value="InterPro"/>
</dbReference>
<dbReference type="EMBL" id="CACRUH010000090">
    <property type="protein sequence ID" value="VYU83295.1"/>
    <property type="molecule type" value="Genomic_DNA"/>
</dbReference>
<dbReference type="GO" id="GO:0000150">
    <property type="term" value="F:DNA strand exchange activity"/>
    <property type="evidence" value="ECO:0007669"/>
    <property type="project" value="InterPro"/>
</dbReference>
<dbReference type="Gene3D" id="3.40.50.1390">
    <property type="entry name" value="Resolvase, N-terminal catalytic domain"/>
    <property type="match status" value="1"/>
</dbReference>
<dbReference type="InterPro" id="IPR050639">
    <property type="entry name" value="SSR_resolvase"/>
</dbReference>
<evidence type="ECO:0000256" key="1">
    <source>
        <dbReference type="SAM" id="Coils"/>
    </source>
</evidence>
<dbReference type="InterPro" id="IPR011109">
    <property type="entry name" value="DNA_bind_recombinase_dom"/>
</dbReference>
<protein>
    <submittedName>
        <fullName evidence="4">Transposon Tn3 resolvase</fullName>
    </submittedName>
</protein>
<reference evidence="4" key="1">
    <citation type="submission" date="2019-11" db="EMBL/GenBank/DDBJ databases">
        <authorList>
            <person name="Feng L."/>
        </authorList>
    </citation>
    <scope>NUCLEOTIDE SEQUENCE</scope>
    <source>
        <strain evidence="4">ChathewayiLFYP18</strain>
    </source>
</reference>
<dbReference type="InterPro" id="IPR006119">
    <property type="entry name" value="Resolv_N"/>
</dbReference>
<dbReference type="InterPro" id="IPR025827">
    <property type="entry name" value="Zn_ribbon_recom_dom"/>
</dbReference>